<evidence type="ECO:0000256" key="2">
    <source>
        <dbReference type="ARBA" id="ARBA00022737"/>
    </source>
</evidence>
<dbReference type="Pfam" id="PF01839">
    <property type="entry name" value="FG-GAP"/>
    <property type="match status" value="1"/>
</dbReference>
<evidence type="ECO:0000313" key="6">
    <source>
        <dbReference type="EMBL" id="XCN17609.1"/>
    </source>
</evidence>
<proteinExistence type="predicted"/>
<evidence type="ECO:0000256" key="3">
    <source>
        <dbReference type="ARBA" id="ARBA00022801"/>
    </source>
</evidence>
<dbReference type="PANTHER" id="PTHR23221:SF7">
    <property type="entry name" value="PHOSPHATIDYLINOSITOL-GLYCAN-SPECIFIC PHOSPHOLIPASE D"/>
    <property type="match status" value="1"/>
</dbReference>
<dbReference type="InterPro" id="IPR013517">
    <property type="entry name" value="FG-GAP"/>
</dbReference>
<name>A0AAU8KRI1_9ACTN</name>
<dbReference type="EMBL" id="CP136798">
    <property type="protein sequence ID" value="XCN17609.1"/>
    <property type="molecule type" value="Genomic_DNA"/>
</dbReference>
<dbReference type="RefSeq" id="WP_354598313.1">
    <property type="nucleotide sequence ID" value="NZ_CP136798.1"/>
</dbReference>
<evidence type="ECO:0000256" key="5">
    <source>
        <dbReference type="SAM" id="SignalP"/>
    </source>
</evidence>
<dbReference type="GO" id="GO:0016787">
    <property type="term" value="F:hydrolase activity"/>
    <property type="evidence" value="ECO:0007669"/>
    <property type="project" value="UniProtKB-KW"/>
</dbReference>
<evidence type="ECO:0000256" key="1">
    <source>
        <dbReference type="ARBA" id="ARBA00022729"/>
    </source>
</evidence>
<dbReference type="Pfam" id="PF13517">
    <property type="entry name" value="FG-GAP_3"/>
    <property type="match status" value="1"/>
</dbReference>
<dbReference type="PROSITE" id="PS51257">
    <property type="entry name" value="PROKAR_LIPOPROTEIN"/>
    <property type="match status" value="1"/>
</dbReference>
<keyword evidence="1 5" id="KW-0732">Signal</keyword>
<dbReference type="Gene3D" id="2.130.10.130">
    <property type="entry name" value="Integrin alpha, N-terminal"/>
    <property type="match status" value="3"/>
</dbReference>
<feature type="signal peptide" evidence="5">
    <location>
        <begin position="1"/>
        <end position="39"/>
    </location>
</feature>
<keyword evidence="3" id="KW-0378">Hydrolase</keyword>
<dbReference type="SUPFAM" id="SSF69318">
    <property type="entry name" value="Integrin alpha N-terminal domain"/>
    <property type="match status" value="1"/>
</dbReference>
<keyword evidence="2" id="KW-0677">Repeat</keyword>
<feature type="chain" id="PRO_5043818090" evidence="5">
    <location>
        <begin position="40"/>
        <end position="488"/>
    </location>
</feature>
<dbReference type="InterPro" id="IPR013519">
    <property type="entry name" value="Int_alpha_beta-p"/>
</dbReference>
<dbReference type="SMART" id="SM00191">
    <property type="entry name" value="Int_alpha"/>
    <property type="match status" value="6"/>
</dbReference>
<dbReference type="AlphaFoldDB" id="A0AAU8KRI1"/>
<organism evidence="6">
    <name type="scientific">Streptomyces sp. JL1001</name>
    <dbReference type="NCBI Taxonomy" id="3078227"/>
    <lineage>
        <taxon>Bacteria</taxon>
        <taxon>Bacillati</taxon>
        <taxon>Actinomycetota</taxon>
        <taxon>Actinomycetes</taxon>
        <taxon>Kitasatosporales</taxon>
        <taxon>Streptomycetaceae</taxon>
        <taxon>Streptomyces</taxon>
    </lineage>
</organism>
<dbReference type="PANTHER" id="PTHR23221">
    <property type="entry name" value="GLYCOSYLPHOSPHATIDYLINOSITOL PHOSPHOLIPASE D"/>
    <property type="match status" value="1"/>
</dbReference>
<protein>
    <submittedName>
        <fullName evidence="6">FG-GAP-like repeat-containing protein</fullName>
    </submittedName>
</protein>
<reference evidence="6" key="1">
    <citation type="submission" date="2023-10" db="EMBL/GenBank/DDBJ databases">
        <title>Complete genome sequence of Streptomyces sp. JL1001.</title>
        <authorList>
            <person name="Jiang L."/>
        </authorList>
    </citation>
    <scope>NUCLEOTIDE SEQUENCE</scope>
    <source>
        <strain evidence="6">JL1001</strain>
    </source>
</reference>
<evidence type="ECO:0000256" key="4">
    <source>
        <dbReference type="ARBA" id="ARBA00023180"/>
    </source>
</evidence>
<accession>A0AAU8KRI1</accession>
<dbReference type="PROSITE" id="PS51470">
    <property type="entry name" value="FG_GAP"/>
    <property type="match status" value="1"/>
</dbReference>
<dbReference type="InterPro" id="IPR028994">
    <property type="entry name" value="Integrin_alpha_N"/>
</dbReference>
<sequence>MIRRTRAEHTPARQRARVAAAVVAMTGIGCLTWPGAAHAAPGPAQATRSDFNSDIFDDLIVGVPDASSAAGQVSILPGSVSGPSNTGLKIITQSGSVPGSPETGDRFGADVAYGDVDGDGLTDLAVGSPGEADSVFKERGNVTVLTGSSQLAQGDYFTTADDDPRNPGKARLGTAVAMGDITGDGLDDVVGVGLGSAGSGGWLVWRDSATKKATTLRLTFEDLNHVDVAAGDFNGDGFDDVAVTTVDRYGQARAYEYPSAGRTGLTHAMAIQMGAGRSIAAGDINQDGRDDIVIGQPVPAETAPAYGGTTGGQVTVKLGQDYGLYYRGHTTAISQTTPNVPGEAVEGDAMGTSVDLRDLNGDNTLDIITGLPGKESTVNGVTSADAGSVLLLNLTTTPEGIALKNATGLSQGTGGIGGGGESGDQFGTAVTAGDFTGNGTTGLVLGAAGENNGDGTTVYRPATGPASFLGKGVAGTPTGSRLGSVLTS</sequence>
<keyword evidence="4" id="KW-0325">Glycoprotein</keyword>
<gene>
    <name evidence="6" type="ORF">R1Y80_30020</name>
</gene>